<comment type="caution">
    <text evidence="2">The sequence shown here is derived from an EMBL/GenBank/DDBJ whole genome shotgun (WGS) entry which is preliminary data.</text>
</comment>
<gene>
    <name evidence="2" type="ORF">AC496_4545</name>
</gene>
<organism evidence="2 3">
    <name type="scientific">Pseudomonas savastanoi pv. glycinea</name>
    <name type="common">Pseudomonas syringae pv. glycinea</name>
    <dbReference type="NCBI Taxonomy" id="318"/>
    <lineage>
        <taxon>Bacteria</taxon>
        <taxon>Pseudomonadati</taxon>
        <taxon>Pseudomonadota</taxon>
        <taxon>Gammaproteobacteria</taxon>
        <taxon>Pseudomonadales</taxon>
        <taxon>Pseudomonadaceae</taxon>
        <taxon>Pseudomonas</taxon>
    </lineage>
</organism>
<dbReference type="EMBL" id="LGLO01000124">
    <property type="protein sequence ID" value="KPC37906.1"/>
    <property type="molecule type" value="Genomic_DNA"/>
</dbReference>
<name>A0ABR5L1S2_PSESG</name>
<evidence type="ECO:0000313" key="3">
    <source>
        <dbReference type="Proteomes" id="UP000037836"/>
    </source>
</evidence>
<evidence type="ECO:0000256" key="1">
    <source>
        <dbReference type="SAM" id="MobiDB-lite"/>
    </source>
</evidence>
<keyword evidence="3" id="KW-1185">Reference proteome</keyword>
<accession>A0ABR5L1S2</accession>
<dbReference type="Proteomes" id="UP000037836">
    <property type="component" value="Unassembled WGS sequence"/>
</dbReference>
<reference evidence="2 3" key="1">
    <citation type="submission" date="2015-10" db="EMBL/GenBank/DDBJ databases">
        <title>Comparative genomics and high-throughput reverse genetic screens identify a new phytobacterial MAMP and an Arabidopsis receptor required for immune elicitation.</title>
        <authorList>
            <person name="Mott G.A."/>
            <person name="Thakur S."/>
            <person name="Wang P.W."/>
            <person name="Desveaux D."/>
            <person name="Guttman D.S."/>
        </authorList>
    </citation>
    <scope>NUCLEOTIDE SEQUENCE [LARGE SCALE GENOMIC DNA]</scope>
    <source>
        <strain evidence="2 3">BR1</strain>
    </source>
</reference>
<evidence type="ECO:0000313" key="2">
    <source>
        <dbReference type="EMBL" id="KPC37906.1"/>
    </source>
</evidence>
<sequence>MPCAPATFKADIPIRFNTLHCERVVGGLPSDSRRGMQNGQPVNWHAVY</sequence>
<proteinExistence type="predicted"/>
<protein>
    <submittedName>
        <fullName evidence="2">Uncharacterized protein</fullName>
    </submittedName>
</protein>
<feature type="region of interest" description="Disordered" evidence="1">
    <location>
        <begin position="27"/>
        <end position="48"/>
    </location>
</feature>